<accession>A0A934N9H1</accession>
<dbReference type="Proteomes" id="UP000614410">
    <property type="component" value="Unassembled WGS sequence"/>
</dbReference>
<name>A0A934N9H1_9BACT</name>
<comment type="caution">
    <text evidence="1">The sequence shown here is derived from an EMBL/GenBank/DDBJ whole genome shotgun (WGS) entry which is preliminary data.</text>
</comment>
<evidence type="ECO:0000313" key="2">
    <source>
        <dbReference type="Proteomes" id="UP000614410"/>
    </source>
</evidence>
<organism evidence="1 2">
    <name type="scientific">Candidatus Amunia macphersoniae</name>
    <dbReference type="NCBI Taxonomy" id="3127014"/>
    <lineage>
        <taxon>Bacteria</taxon>
        <taxon>Bacillati</taxon>
        <taxon>Candidatus Dormiibacterota</taxon>
        <taxon>Candidatus Dormibacteria</taxon>
        <taxon>Candidatus Aeolococcales</taxon>
        <taxon>Candidatus Aeolococcaceae</taxon>
        <taxon>Candidatus Amunia</taxon>
    </lineage>
</organism>
<sequence>MALIASALAVAACGSASPTPSPSASVTPTTRPAAGPFALLLTNQNRSGASYDVLLIDSSARVVARVTAKLPLIKAHQQLSLPLAYASSNGAYYLDGDAAIHLLGADGSKSLVKTIPQGASSLLGFAISPDSKSIAVSVITQQTDDTKTTGRGYVEDLRDSGGHAEIFNNTSQDAYRWPIAWYGGDIVDAVGSAPCHGDYGQASSGQPSAGITCATSLHVVDSASQNRVATMCEAPAASPTGTNVTWSLNGLVTPAGVACLQSLYMPTGDSSQPPPSTCTVAAVDLRGGHRNFQSGPCQSIPAAGCFLSPDGSRMACTSSSTQALGFLSSGGSFHSLGRKYTILGWIDSTHLMVGVDTTTLGVINADTGAETKLTVTAADQVQMLGVVGAAP</sequence>
<proteinExistence type="predicted"/>
<evidence type="ECO:0000313" key="1">
    <source>
        <dbReference type="EMBL" id="MBJ7609037.1"/>
    </source>
</evidence>
<gene>
    <name evidence="1" type="ORF">JF887_06355</name>
</gene>
<dbReference type="AlphaFoldDB" id="A0A934N9H1"/>
<reference evidence="1 2" key="1">
    <citation type="submission" date="2020-10" db="EMBL/GenBank/DDBJ databases">
        <title>Ca. Dormibacterota MAGs.</title>
        <authorList>
            <person name="Montgomery K."/>
        </authorList>
    </citation>
    <scope>NUCLEOTIDE SEQUENCE [LARGE SCALE GENOMIC DNA]</scope>
    <source>
        <strain evidence="1">Mitchell_Peninsula_5</strain>
    </source>
</reference>
<dbReference type="SUPFAM" id="SSF82171">
    <property type="entry name" value="DPP6 N-terminal domain-like"/>
    <property type="match status" value="1"/>
</dbReference>
<protein>
    <submittedName>
        <fullName evidence="1">Uncharacterized protein</fullName>
    </submittedName>
</protein>
<dbReference type="EMBL" id="JAEKNN010000027">
    <property type="protein sequence ID" value="MBJ7609037.1"/>
    <property type="molecule type" value="Genomic_DNA"/>
</dbReference>